<name>A0A6J5MEX3_9CAUD</name>
<evidence type="ECO:0000313" key="1">
    <source>
        <dbReference type="EMBL" id="CAB4144751.1"/>
    </source>
</evidence>
<organism evidence="1">
    <name type="scientific">uncultured Caudovirales phage</name>
    <dbReference type="NCBI Taxonomy" id="2100421"/>
    <lineage>
        <taxon>Viruses</taxon>
        <taxon>Duplodnaviria</taxon>
        <taxon>Heunggongvirae</taxon>
        <taxon>Uroviricota</taxon>
        <taxon>Caudoviricetes</taxon>
        <taxon>Peduoviridae</taxon>
        <taxon>Maltschvirus</taxon>
        <taxon>Maltschvirus maltsch</taxon>
    </lineage>
</organism>
<reference evidence="1" key="1">
    <citation type="submission" date="2020-04" db="EMBL/GenBank/DDBJ databases">
        <authorList>
            <person name="Chiriac C."/>
            <person name="Salcher M."/>
            <person name="Ghai R."/>
            <person name="Kavagutti S V."/>
        </authorList>
    </citation>
    <scope>NUCLEOTIDE SEQUENCE</scope>
</reference>
<protein>
    <submittedName>
        <fullName evidence="1">Uncharacterized protein</fullName>
    </submittedName>
</protein>
<sequence>MIDINKKYRTRIGAEVRIYSVDSNNLDTVHGAHLHKGQWMVASWGMNGARCEYEETSMDLIEVKPRIKQTVWLAVYPLDDVWLVSGDCTAVEKGCLACVKVEIDVEEGHGL</sequence>
<gene>
    <name evidence="1" type="ORF">UFOVP470_57</name>
</gene>
<proteinExistence type="predicted"/>
<accession>A0A6J5MEX3</accession>
<dbReference type="EMBL" id="LR796429">
    <property type="protein sequence ID" value="CAB4144751.1"/>
    <property type="molecule type" value="Genomic_DNA"/>
</dbReference>